<dbReference type="AlphaFoldDB" id="A0A6G8QDH7"/>
<keyword evidence="7 10" id="KW-0472">Membrane</keyword>
<dbReference type="GO" id="GO:0048038">
    <property type="term" value="F:quinone binding"/>
    <property type="evidence" value="ECO:0007669"/>
    <property type="project" value="UniProtKB-KW"/>
</dbReference>
<sequence length="156" mass="16889">MGERGLRVLLALLALAGILISAYLTWGHLRGTVPVCVGDGSGCETVQTSRYSEILGVPVAALGLLAYAGLLLSAATRGERAVLFGLFVALIGTLFSAYLTWLELFVIRAICQWCVASAVLVTSALPLTVLRLKRAGGRRVRPGDHRRETRRRTLWQ</sequence>
<accession>A0A6G8QDH7</accession>
<evidence type="ECO:0000256" key="2">
    <source>
        <dbReference type="ARBA" id="ARBA00006214"/>
    </source>
</evidence>
<proteinExistence type="inferred from homology"/>
<organism evidence="12 13">
    <name type="scientific">Rubrobacter tropicus</name>
    <dbReference type="NCBI Taxonomy" id="2653851"/>
    <lineage>
        <taxon>Bacteria</taxon>
        <taxon>Bacillati</taxon>
        <taxon>Actinomycetota</taxon>
        <taxon>Rubrobacteria</taxon>
        <taxon>Rubrobacterales</taxon>
        <taxon>Rubrobacteraceae</taxon>
        <taxon>Rubrobacter</taxon>
    </lineage>
</organism>
<keyword evidence="4" id="KW-0874">Quinone</keyword>
<feature type="transmembrane region" description="Helical" evidence="10">
    <location>
        <begin position="54"/>
        <end position="74"/>
    </location>
</feature>
<dbReference type="InterPro" id="IPR044698">
    <property type="entry name" value="VKOR/LTO1"/>
</dbReference>
<dbReference type="InterPro" id="IPR038354">
    <property type="entry name" value="VKOR_sf"/>
</dbReference>
<feature type="transmembrane region" description="Helical" evidence="10">
    <location>
        <begin position="105"/>
        <end position="130"/>
    </location>
</feature>
<feature type="transmembrane region" description="Helical" evidence="10">
    <location>
        <begin position="81"/>
        <end position="99"/>
    </location>
</feature>
<reference evidence="12 13" key="1">
    <citation type="submission" date="2019-10" db="EMBL/GenBank/DDBJ databases">
        <title>Rubrobacter sp nov SCSIO 52090 isolated from a deep-sea sediment in the South China Sea.</title>
        <authorList>
            <person name="Chen R.W."/>
        </authorList>
    </citation>
    <scope>NUCLEOTIDE SEQUENCE [LARGE SCALE GENOMIC DNA]</scope>
    <source>
        <strain evidence="12 13">SCSIO 52909</strain>
    </source>
</reference>
<dbReference type="InterPro" id="IPR012932">
    <property type="entry name" value="VKOR"/>
</dbReference>
<dbReference type="Proteomes" id="UP000501452">
    <property type="component" value="Chromosome"/>
</dbReference>
<evidence type="ECO:0000256" key="4">
    <source>
        <dbReference type="ARBA" id="ARBA00022719"/>
    </source>
</evidence>
<evidence type="ECO:0000256" key="6">
    <source>
        <dbReference type="ARBA" id="ARBA00023002"/>
    </source>
</evidence>
<evidence type="ECO:0000256" key="7">
    <source>
        <dbReference type="ARBA" id="ARBA00023136"/>
    </source>
</evidence>
<keyword evidence="3 10" id="KW-0812">Transmembrane</keyword>
<dbReference type="GO" id="GO:0016491">
    <property type="term" value="F:oxidoreductase activity"/>
    <property type="evidence" value="ECO:0007669"/>
    <property type="project" value="UniProtKB-KW"/>
</dbReference>
<evidence type="ECO:0000256" key="8">
    <source>
        <dbReference type="ARBA" id="ARBA00023157"/>
    </source>
</evidence>
<keyword evidence="5 10" id="KW-1133">Transmembrane helix</keyword>
<dbReference type="KEGG" id="rub:GBA63_19360"/>
<evidence type="ECO:0000256" key="9">
    <source>
        <dbReference type="ARBA" id="ARBA00023284"/>
    </source>
</evidence>
<feature type="domain" description="Vitamin K epoxide reductase" evidence="11">
    <location>
        <begin position="3"/>
        <end position="132"/>
    </location>
</feature>
<dbReference type="PANTHER" id="PTHR34573">
    <property type="entry name" value="VKC DOMAIN-CONTAINING PROTEIN"/>
    <property type="match status" value="1"/>
</dbReference>
<evidence type="ECO:0000256" key="1">
    <source>
        <dbReference type="ARBA" id="ARBA00004141"/>
    </source>
</evidence>
<evidence type="ECO:0000313" key="13">
    <source>
        <dbReference type="Proteomes" id="UP000501452"/>
    </source>
</evidence>
<evidence type="ECO:0000313" key="12">
    <source>
        <dbReference type="EMBL" id="QIN84560.1"/>
    </source>
</evidence>
<evidence type="ECO:0000259" key="11">
    <source>
        <dbReference type="SMART" id="SM00756"/>
    </source>
</evidence>
<evidence type="ECO:0000256" key="5">
    <source>
        <dbReference type="ARBA" id="ARBA00022989"/>
    </source>
</evidence>
<dbReference type="SMART" id="SM00756">
    <property type="entry name" value="VKc"/>
    <property type="match status" value="1"/>
</dbReference>
<keyword evidence="8" id="KW-1015">Disulfide bond</keyword>
<name>A0A6G8QDH7_9ACTN</name>
<dbReference type="EMBL" id="CP045119">
    <property type="protein sequence ID" value="QIN84560.1"/>
    <property type="molecule type" value="Genomic_DNA"/>
</dbReference>
<dbReference type="RefSeq" id="WP_166178866.1">
    <property type="nucleotide sequence ID" value="NZ_CP045119.1"/>
</dbReference>
<protein>
    <submittedName>
        <fullName evidence="12">Vitamin K epoxide reductase</fullName>
    </submittedName>
</protein>
<gene>
    <name evidence="12" type="ORF">GBA63_19360</name>
</gene>
<keyword evidence="9" id="KW-0676">Redox-active center</keyword>
<evidence type="ECO:0000256" key="10">
    <source>
        <dbReference type="SAM" id="Phobius"/>
    </source>
</evidence>
<dbReference type="Pfam" id="PF07884">
    <property type="entry name" value="VKOR"/>
    <property type="match status" value="1"/>
</dbReference>
<comment type="similarity">
    <text evidence="2">Belongs to the VKOR family.</text>
</comment>
<keyword evidence="13" id="KW-1185">Reference proteome</keyword>
<dbReference type="PANTHER" id="PTHR34573:SF1">
    <property type="entry name" value="VITAMIN K EPOXIDE REDUCTASE DOMAIN-CONTAINING PROTEIN"/>
    <property type="match status" value="1"/>
</dbReference>
<dbReference type="CDD" id="cd12916">
    <property type="entry name" value="VKOR_1"/>
    <property type="match status" value="1"/>
</dbReference>
<keyword evidence="6" id="KW-0560">Oxidoreductase</keyword>
<dbReference type="GO" id="GO:0016020">
    <property type="term" value="C:membrane"/>
    <property type="evidence" value="ECO:0007669"/>
    <property type="project" value="UniProtKB-SubCell"/>
</dbReference>
<evidence type="ECO:0000256" key="3">
    <source>
        <dbReference type="ARBA" id="ARBA00022692"/>
    </source>
</evidence>
<comment type="subcellular location">
    <subcellularLocation>
        <location evidence="1">Membrane</location>
        <topology evidence="1">Multi-pass membrane protein</topology>
    </subcellularLocation>
</comment>
<dbReference type="Gene3D" id="1.20.1440.130">
    <property type="entry name" value="VKOR domain"/>
    <property type="match status" value="1"/>
</dbReference>